<dbReference type="RefSeq" id="WP_132627627.1">
    <property type="nucleotide sequence ID" value="NZ_SMLD01000001.1"/>
</dbReference>
<gene>
    <name evidence="1" type="ORF">E1295_00530</name>
</gene>
<reference evidence="1 2" key="1">
    <citation type="submission" date="2019-03" db="EMBL/GenBank/DDBJ databases">
        <title>Draft genome sequences of novel Actinobacteria.</title>
        <authorList>
            <person name="Sahin N."/>
            <person name="Ay H."/>
            <person name="Saygin H."/>
        </authorList>
    </citation>
    <scope>NUCLEOTIDE SEQUENCE [LARGE SCALE GENOMIC DNA]</scope>
    <source>
        <strain evidence="1 2">6K102</strain>
    </source>
</reference>
<accession>A0A4R5FXT7</accession>
<keyword evidence="2" id="KW-1185">Reference proteome</keyword>
<dbReference type="AlphaFoldDB" id="A0A4R5FXT7"/>
<dbReference type="EMBL" id="SMLD01000001">
    <property type="protein sequence ID" value="TDE60363.1"/>
    <property type="molecule type" value="Genomic_DNA"/>
</dbReference>
<sequence>MTDLRVAAVHDNAGWCDTMCRAHGVPGTYHGGRVWASSVRTPMFYPDAVTLSPDTTAADVLSGIDAGPGASVKDSYAALDLPGFDVLFEAQWIHRPAPGRADTAIAWEVVGDAATLGEWERAAFGGEVTGLFPPALLKEEVRILGARAGGEIVCGSVLTPGDGVAGVSNVFASGCDSGTAWAGTLAMAAELLPGRPLVGYESDLEVPLGHGFTSIGPLRVWLRS</sequence>
<protein>
    <submittedName>
        <fullName evidence="1">Uncharacterized protein</fullName>
    </submittedName>
</protein>
<comment type="caution">
    <text evidence="1">The sequence shown here is derived from an EMBL/GenBank/DDBJ whole genome shotgun (WGS) entry which is preliminary data.</text>
</comment>
<proteinExistence type="predicted"/>
<evidence type="ECO:0000313" key="2">
    <source>
        <dbReference type="Proteomes" id="UP000295136"/>
    </source>
</evidence>
<dbReference type="Proteomes" id="UP000295136">
    <property type="component" value="Unassembled WGS sequence"/>
</dbReference>
<name>A0A4R5FXT7_9ACTN</name>
<organism evidence="1 2">
    <name type="scientific">Nonomuraea mesophila</name>
    <dbReference type="NCBI Taxonomy" id="2530382"/>
    <lineage>
        <taxon>Bacteria</taxon>
        <taxon>Bacillati</taxon>
        <taxon>Actinomycetota</taxon>
        <taxon>Actinomycetes</taxon>
        <taxon>Streptosporangiales</taxon>
        <taxon>Streptosporangiaceae</taxon>
        <taxon>Nonomuraea</taxon>
    </lineage>
</organism>
<evidence type="ECO:0000313" key="1">
    <source>
        <dbReference type="EMBL" id="TDE60363.1"/>
    </source>
</evidence>